<dbReference type="GO" id="GO:0047605">
    <property type="term" value="F:acetolactate decarboxylase activity"/>
    <property type="evidence" value="ECO:0007669"/>
    <property type="project" value="UniProtKB-UniRule"/>
</dbReference>
<dbReference type="InterPro" id="IPR005128">
    <property type="entry name" value="Acetolactate_a_deCO2ase"/>
</dbReference>
<reference evidence="10 11" key="1">
    <citation type="submission" date="2017-04" db="EMBL/GenBank/DDBJ databases">
        <authorList>
            <person name="Afonso C.L."/>
            <person name="Miller P.J."/>
            <person name="Scott M.A."/>
            <person name="Spackman E."/>
            <person name="Goraichik I."/>
            <person name="Dimitrov K.M."/>
            <person name="Suarez D.L."/>
            <person name="Swayne D.E."/>
        </authorList>
    </citation>
    <scope>NUCLEOTIDE SEQUENCE [LARGE SCALE GENOMIC DNA]</scope>
    <source>
        <strain evidence="10 11">DSM 12555</strain>
    </source>
</reference>
<evidence type="ECO:0000313" key="10">
    <source>
        <dbReference type="EMBL" id="SMC20094.1"/>
    </source>
</evidence>
<gene>
    <name evidence="10" type="ORF">SAMN02745134_01032</name>
</gene>
<evidence type="ECO:0000256" key="5">
    <source>
        <dbReference type="ARBA" id="ARBA00020164"/>
    </source>
</evidence>
<dbReference type="GO" id="GO:0045151">
    <property type="term" value="P:acetoin biosynthetic process"/>
    <property type="evidence" value="ECO:0007669"/>
    <property type="project" value="UniProtKB-UniRule"/>
</dbReference>
<dbReference type="CDD" id="cd17299">
    <property type="entry name" value="acetolactate_decarboxylase"/>
    <property type="match status" value="1"/>
</dbReference>
<dbReference type="Proteomes" id="UP000192468">
    <property type="component" value="Unassembled WGS sequence"/>
</dbReference>
<evidence type="ECO:0000256" key="7">
    <source>
        <dbReference type="ARBA" id="ARBA00023061"/>
    </source>
</evidence>
<dbReference type="NCBIfam" id="TIGR01252">
    <property type="entry name" value="acetolac_decarb"/>
    <property type="match status" value="1"/>
</dbReference>
<keyword evidence="6 9" id="KW-0210">Decarboxylase</keyword>
<accession>A0A1W1X8D8</accession>
<evidence type="ECO:0000256" key="9">
    <source>
        <dbReference type="PIRNR" id="PIRNR001332"/>
    </source>
</evidence>
<name>A0A1W1X8D8_9CLOT</name>
<comment type="similarity">
    <text evidence="3 9">Belongs to the alpha-acetolactate decarboxylase family.</text>
</comment>
<evidence type="ECO:0000313" key="11">
    <source>
        <dbReference type="Proteomes" id="UP000192468"/>
    </source>
</evidence>
<keyword evidence="8 9" id="KW-0456">Lyase</keyword>
<evidence type="ECO:0000256" key="3">
    <source>
        <dbReference type="ARBA" id="ARBA00007106"/>
    </source>
</evidence>
<keyword evidence="7 9" id="KW-0005">Acetoin biosynthesis</keyword>
<evidence type="ECO:0000256" key="6">
    <source>
        <dbReference type="ARBA" id="ARBA00022793"/>
    </source>
</evidence>
<dbReference type="SUPFAM" id="SSF117856">
    <property type="entry name" value="AF0104/ALDC/Ptd012-like"/>
    <property type="match status" value="1"/>
</dbReference>
<comment type="pathway">
    <text evidence="2 9">Polyol metabolism; (R,R)-butane-2,3-diol biosynthesis; (R,R)-butane-2,3-diol from pyruvate: step 2/3.</text>
</comment>
<evidence type="ECO:0000256" key="2">
    <source>
        <dbReference type="ARBA" id="ARBA00005170"/>
    </source>
</evidence>
<evidence type="ECO:0000256" key="4">
    <source>
        <dbReference type="ARBA" id="ARBA00013204"/>
    </source>
</evidence>
<dbReference type="Pfam" id="PF03306">
    <property type="entry name" value="AAL_decarboxy"/>
    <property type="match status" value="1"/>
</dbReference>
<proteinExistence type="inferred from homology"/>
<protein>
    <recommendedName>
        <fullName evidence="5 9">Alpha-acetolactate decarboxylase</fullName>
        <ecNumber evidence="4 9">4.1.1.5</ecNumber>
    </recommendedName>
</protein>
<dbReference type="Gene3D" id="3.30.1330.80">
    <property type="entry name" value="Hypothetical protein, similar to alpha- acetolactate decarboxylase, domain 2"/>
    <property type="match status" value="2"/>
</dbReference>
<evidence type="ECO:0000256" key="8">
    <source>
        <dbReference type="ARBA" id="ARBA00023239"/>
    </source>
</evidence>
<dbReference type="PIRSF" id="PIRSF001332">
    <property type="entry name" value="Acetolac_decarb"/>
    <property type="match status" value="1"/>
</dbReference>
<dbReference type="RefSeq" id="WP_084114342.1">
    <property type="nucleotide sequence ID" value="NZ_FWXH01000002.1"/>
</dbReference>
<organism evidence="10 11">
    <name type="scientific">Clostridium acidisoli DSM 12555</name>
    <dbReference type="NCBI Taxonomy" id="1121291"/>
    <lineage>
        <taxon>Bacteria</taxon>
        <taxon>Bacillati</taxon>
        <taxon>Bacillota</taxon>
        <taxon>Clostridia</taxon>
        <taxon>Eubacteriales</taxon>
        <taxon>Clostridiaceae</taxon>
        <taxon>Clostridium</taxon>
    </lineage>
</organism>
<comment type="catalytic activity">
    <reaction evidence="1 9">
        <text>(2S)-2-acetolactate + H(+) = (R)-acetoin + CO2</text>
        <dbReference type="Rhea" id="RHEA:21580"/>
        <dbReference type="ChEBI" id="CHEBI:15378"/>
        <dbReference type="ChEBI" id="CHEBI:15686"/>
        <dbReference type="ChEBI" id="CHEBI:16526"/>
        <dbReference type="ChEBI" id="CHEBI:58476"/>
        <dbReference type="EC" id="4.1.1.5"/>
    </reaction>
</comment>
<dbReference type="PANTHER" id="PTHR35524:SF1">
    <property type="entry name" value="ALPHA-ACETOLACTATE DECARBOXYLASE"/>
    <property type="match status" value="1"/>
</dbReference>
<keyword evidence="11" id="KW-1185">Reference proteome</keyword>
<dbReference type="OrthoDB" id="8612680at2"/>
<dbReference type="UniPathway" id="UPA00626">
    <property type="reaction ID" value="UER00678"/>
</dbReference>
<dbReference type="EMBL" id="FWXH01000002">
    <property type="protein sequence ID" value="SMC20094.1"/>
    <property type="molecule type" value="Genomic_DNA"/>
</dbReference>
<dbReference type="STRING" id="1121291.SAMN02745134_01032"/>
<dbReference type="EC" id="4.1.1.5" evidence="4 9"/>
<dbReference type="PANTHER" id="PTHR35524">
    <property type="entry name" value="ALPHA-ACETOLACTATE DECARBOXYLASE"/>
    <property type="match status" value="1"/>
</dbReference>
<dbReference type="AlphaFoldDB" id="A0A1W1X8D8"/>
<sequence length="237" mass="26755">MKKTKLFQYGSMGSLLAGLFEGTLSINELLKHGDIGIGTFTDLDGELIVLDGKAYQAREDGSFGFAKGDQTVPYSIVGTFEEYKTLVLKNSVYSDTLKEMILSHLDSKNVFSMLKITGEFQHVHVRTVPKQEKPYPKLIDATKVQPEFNIEKCKGTIIGFYMPELYLGISGSGFHLHFINDDKNFGGHLLDFTLNYGNLQYQTTENIELHFPINNSDFMNNNFNYNNLKAEYSSAEE</sequence>
<evidence type="ECO:0000256" key="1">
    <source>
        <dbReference type="ARBA" id="ARBA00001784"/>
    </source>
</evidence>